<dbReference type="InterPro" id="IPR027417">
    <property type="entry name" value="P-loop_NTPase"/>
</dbReference>
<comment type="caution">
    <text evidence="21">The sequence shown here is derived from an EMBL/GenBank/DDBJ whole genome shotgun (WGS) entry which is preliminary data.</text>
</comment>
<keyword evidence="8 18" id="KW-0863">Zinc-finger</keyword>
<evidence type="ECO:0000259" key="20">
    <source>
        <dbReference type="PROSITE" id="PS50893"/>
    </source>
</evidence>
<dbReference type="Pfam" id="PF17755">
    <property type="entry name" value="UvrA_DNA-bind"/>
    <property type="match status" value="1"/>
</dbReference>
<reference evidence="21 22" key="1">
    <citation type="submission" date="2015-09" db="EMBL/GenBank/DDBJ databases">
        <title>Genome announcement of multiple Pseudomonas syringae strains.</title>
        <authorList>
            <person name="Thakur S."/>
            <person name="Wang P.W."/>
            <person name="Gong Y."/>
            <person name="Weir B.S."/>
            <person name="Guttman D.S."/>
        </authorList>
    </citation>
    <scope>NUCLEOTIDE SEQUENCE [LARGE SCALE GENOMIC DNA]</scope>
    <source>
        <strain evidence="21 22">ICMP9151</strain>
    </source>
</reference>
<dbReference type="NCBIfam" id="NF001503">
    <property type="entry name" value="PRK00349.1"/>
    <property type="match status" value="1"/>
</dbReference>
<evidence type="ECO:0000256" key="10">
    <source>
        <dbReference type="ARBA" id="ARBA00022840"/>
    </source>
</evidence>
<dbReference type="InterPro" id="IPR003439">
    <property type="entry name" value="ABC_transporter-like_ATP-bd"/>
</dbReference>
<dbReference type="NCBIfam" id="TIGR00630">
    <property type="entry name" value="uvra"/>
    <property type="match status" value="1"/>
</dbReference>
<dbReference type="Pfam" id="PF17760">
    <property type="entry name" value="UvrA_inter"/>
    <property type="match status" value="1"/>
</dbReference>
<evidence type="ECO:0000256" key="11">
    <source>
        <dbReference type="ARBA" id="ARBA00022881"/>
    </source>
</evidence>
<dbReference type="GO" id="GO:0009380">
    <property type="term" value="C:excinuclease repair complex"/>
    <property type="evidence" value="ECO:0007669"/>
    <property type="project" value="InterPro"/>
</dbReference>
<evidence type="ECO:0000256" key="17">
    <source>
        <dbReference type="ARBA" id="ARBA00042156"/>
    </source>
</evidence>
<name>A0AA40P2D4_9PSED</name>
<dbReference type="InterPro" id="IPR041552">
    <property type="entry name" value="UvrA_DNA-bd"/>
</dbReference>
<keyword evidence="5 18" id="KW-0547">Nucleotide-binding</keyword>
<comment type="similarity">
    <text evidence="15 18">Belongs to the ABC transporter superfamily. UvrA family.</text>
</comment>
<dbReference type="FunFam" id="1.20.1580.10:FF:000003">
    <property type="entry name" value="UvrABC system protein A"/>
    <property type="match status" value="1"/>
</dbReference>
<feature type="domain" description="ABC transporter" evidence="20">
    <location>
        <begin position="486"/>
        <end position="769"/>
    </location>
</feature>
<evidence type="ECO:0000256" key="19">
    <source>
        <dbReference type="SAM" id="MobiDB-lite"/>
    </source>
</evidence>
<keyword evidence="12 18" id="KW-0238">DNA-binding</keyword>
<dbReference type="InterPro" id="IPR041102">
    <property type="entry name" value="UvrA_inter"/>
</dbReference>
<dbReference type="Proteomes" id="UP000050523">
    <property type="component" value="Unassembled WGS sequence"/>
</dbReference>
<dbReference type="PROSITE" id="PS00211">
    <property type="entry name" value="ABC_TRANSPORTER_1"/>
    <property type="match status" value="2"/>
</dbReference>
<proteinExistence type="inferred from homology"/>
<dbReference type="InterPro" id="IPR017871">
    <property type="entry name" value="ABC_transporter-like_CS"/>
</dbReference>
<feature type="region of interest" description="Disordered" evidence="19">
    <location>
        <begin position="1"/>
        <end position="62"/>
    </location>
</feature>
<dbReference type="GO" id="GO:0008270">
    <property type="term" value="F:zinc ion binding"/>
    <property type="evidence" value="ECO:0007669"/>
    <property type="project" value="UniProtKB-UniRule"/>
</dbReference>
<feature type="binding site" evidence="18">
    <location>
        <begin position="209"/>
        <end position="216"/>
    </location>
    <ligand>
        <name>ATP</name>
        <dbReference type="ChEBI" id="CHEBI:30616"/>
    </ligand>
</feature>
<dbReference type="Gene3D" id="3.30.190.20">
    <property type="match status" value="1"/>
</dbReference>
<feature type="domain" description="ABC transporter" evidence="20">
    <location>
        <begin position="782"/>
        <end position="1113"/>
    </location>
</feature>
<evidence type="ECO:0000256" key="18">
    <source>
        <dbReference type="HAMAP-Rule" id="MF_00205"/>
    </source>
</evidence>
<evidence type="ECO:0000256" key="2">
    <source>
        <dbReference type="ARBA" id="ARBA00022490"/>
    </source>
</evidence>
<comment type="subcellular location">
    <subcellularLocation>
        <location evidence="1 18">Cytoplasm</location>
    </subcellularLocation>
</comment>
<evidence type="ECO:0000256" key="14">
    <source>
        <dbReference type="ARBA" id="ARBA00023236"/>
    </source>
</evidence>
<dbReference type="InterPro" id="IPR004602">
    <property type="entry name" value="UvrA"/>
</dbReference>
<dbReference type="GO" id="GO:0006289">
    <property type="term" value="P:nucleotide-excision repair"/>
    <property type="evidence" value="ECO:0007669"/>
    <property type="project" value="UniProtKB-UniRule"/>
</dbReference>
<dbReference type="PANTHER" id="PTHR43152">
    <property type="entry name" value="UVRABC SYSTEM PROTEIN A"/>
    <property type="match status" value="1"/>
</dbReference>
<keyword evidence="9 18" id="KW-0862">Zinc</keyword>
<evidence type="ECO:0000256" key="16">
    <source>
        <dbReference type="ARBA" id="ARBA00039316"/>
    </source>
</evidence>
<dbReference type="HAMAP" id="MF_00205">
    <property type="entry name" value="UvrA"/>
    <property type="match status" value="1"/>
</dbReference>
<organism evidence="21 22">
    <name type="scientific">Pseudomonas tremae</name>
    <dbReference type="NCBI Taxonomy" id="200454"/>
    <lineage>
        <taxon>Bacteria</taxon>
        <taxon>Pseudomonadati</taxon>
        <taxon>Pseudomonadota</taxon>
        <taxon>Gammaproteobacteria</taxon>
        <taxon>Pseudomonadales</taxon>
        <taxon>Pseudomonadaceae</taxon>
        <taxon>Pseudomonas</taxon>
    </lineage>
</organism>
<dbReference type="PANTHER" id="PTHR43152:SF3">
    <property type="entry name" value="UVRABC SYSTEM PROTEIN A"/>
    <property type="match status" value="1"/>
</dbReference>
<comment type="function">
    <text evidence="18">The UvrABC repair system catalyzes the recognition and processing of DNA lesions. UvrA is an ATPase and a DNA-binding protein. A damage recognition complex composed of 2 UvrA and 2 UvrB subunits scans DNA for abnormalities. When the presence of a lesion has been verified by UvrB, the UvrA molecules dissociate.</text>
</comment>
<dbReference type="CDD" id="cd03270">
    <property type="entry name" value="ABC_UvrA_I"/>
    <property type="match status" value="1"/>
</dbReference>
<evidence type="ECO:0000256" key="8">
    <source>
        <dbReference type="ARBA" id="ARBA00022771"/>
    </source>
</evidence>
<dbReference type="FunFam" id="1.10.8.280:FF:000001">
    <property type="entry name" value="UvrABC system protein A"/>
    <property type="match status" value="1"/>
</dbReference>
<keyword evidence="3 18" id="KW-0479">Metal-binding</keyword>
<gene>
    <name evidence="18" type="primary">uvrA</name>
    <name evidence="21" type="ORF">ALO43_05335</name>
</gene>
<keyword evidence="2 18" id="KW-0963">Cytoplasm</keyword>
<accession>A0AA40P2D4</accession>
<evidence type="ECO:0000313" key="22">
    <source>
        <dbReference type="Proteomes" id="UP000050523"/>
    </source>
</evidence>
<feature type="binding site" evidence="18">
    <location>
        <begin position="816"/>
        <end position="823"/>
    </location>
    <ligand>
        <name>ATP</name>
        <dbReference type="ChEBI" id="CHEBI:30616"/>
    </ligand>
</feature>
<keyword evidence="14 18" id="KW-0742">SOS response</keyword>
<sequence>MLLASQVRKQRHDGGRDRACALQDAPGDNPPDGVGIGRHHAADREDDQPEINDRSSADPVGKYSERDLQHRLGQAIGANCQTNQCRTRARQVHAIGCQNRQNHKHAKHAEREHQGQTACCAGLAATHTLAVGVVHGITSCEPAAILPVPSLYSTYATLCRVMARSLILRRLCPPSEAAVDKILIRGARTHNLKNIDLTLPRDKLIVITGLSGSGKSSLAFDTLYAEGQRRYVESLSAYARQFLSMMEKPDVDTIEGLSPAISIEQKSTSHNPRSTVGTITEIYDYLRLLYARVGQPRCPDHDIPLEAQTVSQMVDLVLTQPEGSKLMLLAPVIRERKGEHLSVFEELRAQGFVRARVNGKLCELDELPKLDKQKKHSIDVVVDRFKVRADLQQRLAESFETALKLADGIALVAPMDEPGEEVIFSARFACPICGHAISELEPKLFSFNNPAGACPTCDGLGVKQFFDIKRLVNAELTLAEGAIRGWDRRNVYYFQMLGSLSKHYGFSLEVPFKEIPTDMQKILLNGSGSQSVDFRYLNDRGDIVKRAHPFEGIVPNLERRYRETESATVREELAKFLGTQPCPDCRGTRLRREARHVWVGEKTLPAVTSLPIGDATHYFDTLKLTGRRGEIADKILKEIRERLQFLVNVGLDYLTLDRSADTLSGGEAQRIRLASQIGAGLVGVMYILDEPSIGLHQRDNDRLLGTLKHLRDIGNTVIVVEHDEDAIRLADYVVDIGPGAGVHGGHIVAQGTPDEVMAHPDSLTGKYLSGRVKIAVPAKRTPRNKKLSLTLKGARGNNLQNVNLEIPIGLLTCVTGVSGSGKSTLINNTLFPLSATALNGATTLEAATHDSINGLQHLDKVVDIDQSPIGRTPRSNPATYTGLFTPIRELFAGVPESRSRGYGPGRFSFNVKGGRCEACQGDGLIKVEMHFLPDIYVPCDVCKSKRYNRETLEVKYKGKNIHEVLEMTIEEAREFFDAVPALARKLQTLMDVGLSYIKLGQSATTLSGGEAQRVKLSRELSKRDTGKTLYILDEPTTGLHFADIQQLLDVLHRLRDHGNTVVVIEHNLDVIKTADWLVDLGPEGGSRGGQIIATGTPEQVAEMKQSYTGHYLKPLLTRDKA</sequence>
<dbReference type="GO" id="GO:0009381">
    <property type="term" value="F:excinuclease ABC activity"/>
    <property type="evidence" value="ECO:0007669"/>
    <property type="project" value="UniProtKB-UniRule"/>
</dbReference>
<protein>
    <recommendedName>
        <fullName evidence="16 18">UvrABC system protein A</fullName>
        <shortName evidence="18">UvrA protein</shortName>
    </recommendedName>
    <alternativeName>
        <fullName evidence="17 18">Excinuclease ABC subunit A</fullName>
    </alternativeName>
</protein>
<keyword evidence="10 18" id="KW-0067">ATP-binding</keyword>
<keyword evidence="4 18" id="KW-0677">Repeat</keyword>
<dbReference type="CDD" id="cd03271">
    <property type="entry name" value="ABC_UvrA_II"/>
    <property type="match status" value="1"/>
</dbReference>
<evidence type="ECO:0000256" key="5">
    <source>
        <dbReference type="ARBA" id="ARBA00022741"/>
    </source>
</evidence>
<keyword evidence="11 18" id="KW-0267">Excision nuclease</keyword>
<evidence type="ECO:0000256" key="1">
    <source>
        <dbReference type="ARBA" id="ARBA00004496"/>
    </source>
</evidence>
<dbReference type="SUPFAM" id="SSF52540">
    <property type="entry name" value="P-loop containing nucleoside triphosphate hydrolases"/>
    <property type="match status" value="2"/>
</dbReference>
<dbReference type="GO" id="GO:0016887">
    <property type="term" value="F:ATP hydrolysis activity"/>
    <property type="evidence" value="ECO:0007669"/>
    <property type="project" value="InterPro"/>
</dbReference>
<evidence type="ECO:0000256" key="12">
    <source>
        <dbReference type="ARBA" id="ARBA00023125"/>
    </source>
</evidence>
<evidence type="ECO:0000256" key="15">
    <source>
        <dbReference type="ARBA" id="ARBA00038000"/>
    </source>
</evidence>
<dbReference type="GO" id="GO:0005524">
    <property type="term" value="F:ATP binding"/>
    <property type="evidence" value="ECO:0007669"/>
    <property type="project" value="UniProtKB-UniRule"/>
</dbReference>
<keyword evidence="6 18" id="KW-0227">DNA damage</keyword>
<dbReference type="GO" id="GO:0009432">
    <property type="term" value="P:SOS response"/>
    <property type="evidence" value="ECO:0007669"/>
    <property type="project" value="UniProtKB-UniRule"/>
</dbReference>
<feature type="zinc finger region" description="C4-type" evidence="18">
    <location>
        <begin position="430"/>
        <end position="457"/>
    </location>
</feature>
<dbReference type="PROSITE" id="PS50893">
    <property type="entry name" value="ABC_TRANSPORTER_2"/>
    <property type="match status" value="2"/>
</dbReference>
<evidence type="ECO:0000256" key="13">
    <source>
        <dbReference type="ARBA" id="ARBA00023204"/>
    </source>
</evidence>
<dbReference type="GO" id="GO:0005737">
    <property type="term" value="C:cytoplasm"/>
    <property type="evidence" value="ECO:0007669"/>
    <property type="project" value="UniProtKB-SubCell"/>
</dbReference>
<evidence type="ECO:0000256" key="9">
    <source>
        <dbReference type="ARBA" id="ARBA00022833"/>
    </source>
</evidence>
<dbReference type="FunFam" id="1.20.1580.10:FF:000002">
    <property type="entry name" value="UvrABC system protein A"/>
    <property type="match status" value="1"/>
</dbReference>
<keyword evidence="13 18" id="KW-0234">DNA repair</keyword>
<dbReference type="AlphaFoldDB" id="A0AA40P2D4"/>
<comment type="subunit">
    <text evidence="18">Forms a heterotetramer with UvrB during the search for lesions.</text>
</comment>
<dbReference type="GO" id="GO:0003677">
    <property type="term" value="F:DNA binding"/>
    <property type="evidence" value="ECO:0007669"/>
    <property type="project" value="UniProtKB-UniRule"/>
</dbReference>
<evidence type="ECO:0000256" key="7">
    <source>
        <dbReference type="ARBA" id="ARBA00022769"/>
    </source>
</evidence>
<dbReference type="Gene3D" id="3.40.50.300">
    <property type="entry name" value="P-loop containing nucleotide triphosphate hydrolases"/>
    <property type="match status" value="3"/>
</dbReference>
<keyword evidence="7 18" id="KW-0228">DNA excision</keyword>
<evidence type="ECO:0000313" key="21">
    <source>
        <dbReference type="EMBL" id="KPY95567.1"/>
    </source>
</evidence>
<dbReference type="Gene3D" id="1.10.8.280">
    <property type="entry name" value="ABC transporter ATPase domain-like"/>
    <property type="match status" value="1"/>
</dbReference>
<evidence type="ECO:0000256" key="6">
    <source>
        <dbReference type="ARBA" id="ARBA00022763"/>
    </source>
</evidence>
<feature type="zinc finger region" description="C4-type" evidence="18">
    <location>
        <begin position="916"/>
        <end position="942"/>
    </location>
</feature>
<dbReference type="EMBL" id="LJRO01000352">
    <property type="protein sequence ID" value="KPY95567.1"/>
    <property type="molecule type" value="Genomic_DNA"/>
</dbReference>
<evidence type="ECO:0000256" key="3">
    <source>
        <dbReference type="ARBA" id="ARBA00022723"/>
    </source>
</evidence>
<evidence type="ECO:0000256" key="4">
    <source>
        <dbReference type="ARBA" id="ARBA00022737"/>
    </source>
</evidence>
<dbReference type="Gene3D" id="1.20.1580.10">
    <property type="entry name" value="ABC transporter ATPase like domain"/>
    <property type="match status" value="3"/>
</dbReference>